<dbReference type="Proteomes" id="UP000683925">
    <property type="component" value="Unassembled WGS sequence"/>
</dbReference>
<organism evidence="2 3">
    <name type="scientific">Paramecium octaurelia</name>
    <dbReference type="NCBI Taxonomy" id="43137"/>
    <lineage>
        <taxon>Eukaryota</taxon>
        <taxon>Sar</taxon>
        <taxon>Alveolata</taxon>
        <taxon>Ciliophora</taxon>
        <taxon>Intramacronucleata</taxon>
        <taxon>Oligohymenophorea</taxon>
        <taxon>Peniculida</taxon>
        <taxon>Parameciidae</taxon>
        <taxon>Paramecium</taxon>
    </lineage>
</organism>
<keyword evidence="1" id="KW-1133">Transmembrane helix</keyword>
<gene>
    <name evidence="2" type="ORF">POCTA_138.1.T1550026</name>
</gene>
<evidence type="ECO:0000313" key="3">
    <source>
        <dbReference type="Proteomes" id="UP000683925"/>
    </source>
</evidence>
<comment type="caution">
    <text evidence="2">The sequence shown here is derived from an EMBL/GenBank/DDBJ whole genome shotgun (WGS) entry which is preliminary data.</text>
</comment>
<keyword evidence="1" id="KW-0812">Transmembrane</keyword>
<accession>A0A8S1YJB6</accession>
<evidence type="ECO:0008006" key="4">
    <source>
        <dbReference type="Google" id="ProtNLM"/>
    </source>
</evidence>
<feature type="transmembrane region" description="Helical" evidence="1">
    <location>
        <begin position="148"/>
        <end position="173"/>
    </location>
</feature>
<feature type="transmembrane region" description="Helical" evidence="1">
    <location>
        <begin position="185"/>
        <end position="209"/>
    </location>
</feature>
<evidence type="ECO:0000256" key="1">
    <source>
        <dbReference type="SAM" id="Phobius"/>
    </source>
</evidence>
<dbReference type="EMBL" id="CAJJDP010000157">
    <property type="protein sequence ID" value="CAD8211652.1"/>
    <property type="molecule type" value="Genomic_DNA"/>
</dbReference>
<proteinExistence type="predicted"/>
<feature type="transmembrane region" description="Helical" evidence="1">
    <location>
        <begin position="21"/>
        <end position="42"/>
    </location>
</feature>
<reference evidence="2" key="1">
    <citation type="submission" date="2021-01" db="EMBL/GenBank/DDBJ databases">
        <authorList>
            <consortium name="Genoscope - CEA"/>
            <person name="William W."/>
        </authorList>
    </citation>
    <scope>NUCLEOTIDE SEQUENCE</scope>
</reference>
<evidence type="ECO:0000313" key="2">
    <source>
        <dbReference type="EMBL" id="CAD8211652.1"/>
    </source>
</evidence>
<keyword evidence="1" id="KW-0472">Membrane</keyword>
<sequence>MKVLFFPSNKIYEFCNRGKRRYLILDKLILLIIFGLNFSFVVDNKLNKFDLLNQCFIQFIFRLEIHQDYQKKEQSLSTSLEILFPSIISSIYDNYFFFAFKLSLTLYDYYNNLKGLNELQATLQSISSIFNGSLQILTLVYLGMDSNIYVKALIVLTVVHPILQLISFAVFQAKVYKKIPYSKQAVYVLVNGIFNFLKIWDIIMILIYLTVKKFAEMDRRDFNADAYIKFKNYESKFEGRFPLSVFSFQVVYVDPKRIQQIKRQPFHQAVMWVTDVQGALNNLPSGFIYILAIMDSKIMPMIFSAFAYQIKENCVSIKELLEVLSKTFNSSFNFEQSSSGFVLIIFIVLQFNKSLNEVGKSQIIFNIVQSQQKFIKEKCYLKINLKTLDFSNYQDLKREKILAQVRVVLASIENVLEIDEAQRVF</sequence>
<protein>
    <recommendedName>
        <fullName evidence="4">Transmembrane protein</fullName>
    </recommendedName>
</protein>
<dbReference type="AlphaFoldDB" id="A0A8S1YJB6"/>
<name>A0A8S1YJB6_PAROT</name>
<feature type="transmembrane region" description="Helical" evidence="1">
    <location>
        <begin position="121"/>
        <end position="142"/>
    </location>
</feature>
<keyword evidence="3" id="KW-1185">Reference proteome</keyword>